<gene>
    <name evidence="1" type="ORF">DFH07DRAFT_806800</name>
</gene>
<dbReference type="AlphaFoldDB" id="A0AAD7JP72"/>
<reference evidence="1" key="1">
    <citation type="submission" date="2023-03" db="EMBL/GenBank/DDBJ databases">
        <title>Massive genome expansion in bonnet fungi (Mycena s.s.) driven by repeated elements and novel gene families across ecological guilds.</title>
        <authorList>
            <consortium name="Lawrence Berkeley National Laboratory"/>
            <person name="Harder C.B."/>
            <person name="Miyauchi S."/>
            <person name="Viragh M."/>
            <person name="Kuo A."/>
            <person name="Thoen E."/>
            <person name="Andreopoulos B."/>
            <person name="Lu D."/>
            <person name="Skrede I."/>
            <person name="Drula E."/>
            <person name="Henrissat B."/>
            <person name="Morin E."/>
            <person name="Kohler A."/>
            <person name="Barry K."/>
            <person name="LaButti K."/>
            <person name="Morin E."/>
            <person name="Salamov A."/>
            <person name="Lipzen A."/>
            <person name="Mereny Z."/>
            <person name="Hegedus B."/>
            <person name="Baldrian P."/>
            <person name="Stursova M."/>
            <person name="Weitz H."/>
            <person name="Taylor A."/>
            <person name="Grigoriev I.V."/>
            <person name="Nagy L.G."/>
            <person name="Martin F."/>
            <person name="Kauserud H."/>
        </authorList>
    </citation>
    <scope>NUCLEOTIDE SEQUENCE</scope>
    <source>
        <strain evidence="1">CBHHK188m</strain>
    </source>
</reference>
<proteinExistence type="predicted"/>
<comment type="caution">
    <text evidence="1">The sequence shown here is derived from an EMBL/GenBank/DDBJ whole genome shotgun (WGS) entry which is preliminary data.</text>
</comment>
<protein>
    <submittedName>
        <fullName evidence="1">Uncharacterized protein</fullName>
    </submittedName>
</protein>
<dbReference type="EMBL" id="JARJLG010000026">
    <property type="protein sequence ID" value="KAJ7769067.1"/>
    <property type="molecule type" value="Genomic_DNA"/>
</dbReference>
<keyword evidence="2" id="KW-1185">Reference proteome</keyword>
<organism evidence="1 2">
    <name type="scientific">Mycena maculata</name>
    <dbReference type="NCBI Taxonomy" id="230809"/>
    <lineage>
        <taxon>Eukaryota</taxon>
        <taxon>Fungi</taxon>
        <taxon>Dikarya</taxon>
        <taxon>Basidiomycota</taxon>
        <taxon>Agaricomycotina</taxon>
        <taxon>Agaricomycetes</taxon>
        <taxon>Agaricomycetidae</taxon>
        <taxon>Agaricales</taxon>
        <taxon>Marasmiineae</taxon>
        <taxon>Mycenaceae</taxon>
        <taxon>Mycena</taxon>
    </lineage>
</organism>
<name>A0AAD7JP72_9AGAR</name>
<evidence type="ECO:0000313" key="1">
    <source>
        <dbReference type="EMBL" id="KAJ7769067.1"/>
    </source>
</evidence>
<sequence>MLTHASLRRLNLGCGGHGGNTGALLEYLTLPALQTLFIADFDVRLFSDFISRSAPPLEALTMHSPYVGWPAEAMEADFRRLPDLTDFELYCKGHFEGDGLDFLDTLAASRDFLPNLRNITMHRCSPDRAAYESIVTALTVWHKQMQLFNGHDRGPYGGDIPVDADIVAALRPLAAADGMHIRIGTRDANVI</sequence>
<dbReference type="Proteomes" id="UP001215280">
    <property type="component" value="Unassembled WGS sequence"/>
</dbReference>
<accession>A0AAD7JP72</accession>
<dbReference type="SUPFAM" id="SSF52047">
    <property type="entry name" value="RNI-like"/>
    <property type="match status" value="1"/>
</dbReference>
<evidence type="ECO:0000313" key="2">
    <source>
        <dbReference type="Proteomes" id="UP001215280"/>
    </source>
</evidence>